<evidence type="ECO:0008006" key="4">
    <source>
        <dbReference type="Google" id="ProtNLM"/>
    </source>
</evidence>
<evidence type="ECO:0000313" key="3">
    <source>
        <dbReference type="Proteomes" id="UP000022141"/>
    </source>
</evidence>
<dbReference type="Pfam" id="PF14334">
    <property type="entry name" value="DUF4390"/>
    <property type="match status" value="1"/>
</dbReference>
<feature type="signal peptide" evidence="1">
    <location>
        <begin position="1"/>
        <end position="26"/>
    </location>
</feature>
<dbReference type="Proteomes" id="UP000022141">
    <property type="component" value="Unassembled WGS sequence"/>
</dbReference>
<dbReference type="STRING" id="1454004.AW11_02688"/>
<evidence type="ECO:0000313" key="2">
    <source>
        <dbReference type="EMBL" id="EXI87261.1"/>
    </source>
</evidence>
<keyword evidence="3" id="KW-1185">Reference proteome</keyword>
<evidence type="ECO:0000256" key="1">
    <source>
        <dbReference type="SAM" id="SignalP"/>
    </source>
</evidence>
<comment type="caution">
    <text evidence="2">The sequence shown here is derived from an EMBL/GenBank/DDBJ whole genome shotgun (WGS) entry which is preliminary data.</text>
</comment>
<keyword evidence="1" id="KW-0732">Signal</keyword>
<organism evidence="2 3">
    <name type="scientific">Accumulibacter regalis</name>
    <dbReference type="NCBI Taxonomy" id="522306"/>
    <lineage>
        <taxon>Bacteria</taxon>
        <taxon>Pseudomonadati</taxon>
        <taxon>Pseudomonadota</taxon>
        <taxon>Betaproteobacteria</taxon>
        <taxon>Candidatus Accumulibacter</taxon>
    </lineage>
</organism>
<proteinExistence type="predicted"/>
<feature type="chain" id="PRO_5001461643" description="Proline rich signal peptide protein" evidence="1">
    <location>
        <begin position="27"/>
        <end position="218"/>
    </location>
</feature>
<dbReference type="EMBL" id="JEMY01000036">
    <property type="protein sequence ID" value="EXI87261.1"/>
    <property type="molecule type" value="Genomic_DNA"/>
</dbReference>
<name>A0A011PI64_ACCRE</name>
<sequence length="218" mass="24351">MPCCRKRLSAFFFWLWLLIASPGLQAADISARNPLLSVGDEGYVLSADFSVSLNARLEDAVARGVGLYFVVDFELSRSRWYWLDEQVASRSQSLLLSYHALTRQYRLSSGALHQSFASLDEALRILSRLRNWLVFEKSAVHAEQTYLAAVRMRLDLSQMPKTFQVNALANRDWNLASEWARWTFTPSESAQLGGAGTQVVPVAPPLPLPAAVSSGEEK</sequence>
<dbReference type="AlphaFoldDB" id="A0A011PI64"/>
<reference evidence="2" key="1">
    <citation type="submission" date="2014-02" db="EMBL/GenBank/DDBJ databases">
        <title>Expanding our view of genomic diversity in Candidatus Accumulibacter clades.</title>
        <authorList>
            <person name="Skennerton C.T."/>
            <person name="Barr J.J."/>
            <person name="Slater F.R."/>
            <person name="Bond P.L."/>
            <person name="Tyson G.W."/>
        </authorList>
    </citation>
    <scope>NUCLEOTIDE SEQUENCE [LARGE SCALE GENOMIC DNA]</scope>
</reference>
<dbReference type="InterPro" id="IPR025500">
    <property type="entry name" value="DUF4390"/>
</dbReference>
<gene>
    <name evidence="2" type="ORF">AW11_02688</name>
</gene>
<accession>A0A011PI64</accession>
<protein>
    <recommendedName>
        <fullName evidence="4">Proline rich signal peptide protein</fullName>
    </recommendedName>
</protein>
<dbReference type="eggNOG" id="ENOG502ZZV8">
    <property type="taxonomic scope" value="Bacteria"/>
</dbReference>
<dbReference type="PATRIC" id="fig|1454004.3.peg.2780"/>